<proteinExistence type="predicted"/>
<evidence type="ECO:0008006" key="6">
    <source>
        <dbReference type="Google" id="ProtNLM"/>
    </source>
</evidence>
<dbReference type="InterPro" id="IPR003609">
    <property type="entry name" value="Pan_app"/>
</dbReference>
<accession>A0AAN9BB21</accession>
<evidence type="ECO:0000259" key="2">
    <source>
        <dbReference type="PROSITE" id="PS50041"/>
    </source>
</evidence>
<dbReference type="CDD" id="cd00037">
    <property type="entry name" value="CLECT"/>
    <property type="match status" value="1"/>
</dbReference>
<feature type="signal peptide" evidence="1">
    <location>
        <begin position="1"/>
        <end position="24"/>
    </location>
</feature>
<reference evidence="4 5" key="1">
    <citation type="submission" date="2024-02" db="EMBL/GenBank/DDBJ databases">
        <title>Chromosome-scale genome assembly of the rough periwinkle Littorina saxatilis.</title>
        <authorList>
            <person name="De Jode A."/>
            <person name="Faria R."/>
            <person name="Formenti G."/>
            <person name="Sims Y."/>
            <person name="Smith T.P."/>
            <person name="Tracey A."/>
            <person name="Wood J.M.D."/>
            <person name="Zagrodzka Z.B."/>
            <person name="Johannesson K."/>
            <person name="Butlin R.K."/>
            <person name="Leder E.H."/>
        </authorList>
    </citation>
    <scope>NUCLEOTIDE SEQUENCE [LARGE SCALE GENOMIC DNA]</scope>
    <source>
        <strain evidence="4">Snail1</strain>
        <tissue evidence="4">Muscle</tissue>
    </source>
</reference>
<dbReference type="Proteomes" id="UP001374579">
    <property type="component" value="Unassembled WGS sequence"/>
</dbReference>
<keyword evidence="5" id="KW-1185">Reference proteome</keyword>
<dbReference type="Pfam" id="PF00024">
    <property type="entry name" value="PAN_1"/>
    <property type="match status" value="1"/>
</dbReference>
<dbReference type="InterPro" id="IPR001304">
    <property type="entry name" value="C-type_lectin-like"/>
</dbReference>
<protein>
    <recommendedName>
        <fullName evidence="6">C-type lectin</fullName>
    </recommendedName>
</protein>
<dbReference type="Gene3D" id="3.50.4.10">
    <property type="entry name" value="Hepatocyte Growth Factor"/>
    <property type="match status" value="1"/>
</dbReference>
<comment type="caution">
    <text evidence="4">The sequence shown here is derived from an EMBL/GenBank/DDBJ whole genome shotgun (WGS) entry which is preliminary data.</text>
</comment>
<dbReference type="PROSITE" id="PS50041">
    <property type="entry name" value="C_TYPE_LECTIN_2"/>
    <property type="match status" value="1"/>
</dbReference>
<dbReference type="InterPro" id="IPR016186">
    <property type="entry name" value="C-type_lectin-like/link_sf"/>
</dbReference>
<sequence length="274" mass="30222">MLAVKYVCSLAIFIIAVNRRLSYAQPVSGSSNETAQLLATATCGRGNNQNLTYMVTSFSRVDADDVSFTTHALIEVHATSVRHCALECIRHETCVTFTFMTSQGRCRGHNDVMSSADSRVSSPSARSFVFAKALQCSQMDGGYSLQAGHCVRPFNVTISSDDAEQTCVQHGGGHLIHLKTAEELQLLECITEKMGWENKNIWVGANDKQVEWEFRWSDGTLLSANSAVSWRRGQPNDPPGQEKCVSVHPDKNLTDKPCDDSVRILPVFVCQIDM</sequence>
<keyword evidence="1" id="KW-0732">Signal</keyword>
<dbReference type="SMART" id="SM00034">
    <property type="entry name" value="CLECT"/>
    <property type="match status" value="1"/>
</dbReference>
<dbReference type="EMBL" id="JBAMIC010000010">
    <property type="protein sequence ID" value="KAK7102705.1"/>
    <property type="molecule type" value="Genomic_DNA"/>
</dbReference>
<evidence type="ECO:0000313" key="5">
    <source>
        <dbReference type="Proteomes" id="UP001374579"/>
    </source>
</evidence>
<feature type="domain" description="Apple" evidence="3">
    <location>
        <begin position="43"/>
        <end position="136"/>
    </location>
</feature>
<dbReference type="InterPro" id="IPR050111">
    <property type="entry name" value="C-type_lectin/snaclec_domain"/>
</dbReference>
<organism evidence="4 5">
    <name type="scientific">Littorina saxatilis</name>
    <dbReference type="NCBI Taxonomy" id="31220"/>
    <lineage>
        <taxon>Eukaryota</taxon>
        <taxon>Metazoa</taxon>
        <taxon>Spiralia</taxon>
        <taxon>Lophotrochozoa</taxon>
        <taxon>Mollusca</taxon>
        <taxon>Gastropoda</taxon>
        <taxon>Caenogastropoda</taxon>
        <taxon>Littorinimorpha</taxon>
        <taxon>Littorinoidea</taxon>
        <taxon>Littorinidae</taxon>
        <taxon>Littorina</taxon>
    </lineage>
</organism>
<feature type="chain" id="PRO_5042969116" description="C-type lectin" evidence="1">
    <location>
        <begin position="25"/>
        <end position="274"/>
    </location>
</feature>
<dbReference type="AlphaFoldDB" id="A0AAN9BB21"/>
<evidence type="ECO:0000259" key="3">
    <source>
        <dbReference type="PROSITE" id="PS50948"/>
    </source>
</evidence>
<dbReference type="Gene3D" id="3.10.100.10">
    <property type="entry name" value="Mannose-Binding Protein A, subunit A"/>
    <property type="match status" value="1"/>
</dbReference>
<dbReference type="PROSITE" id="PS50948">
    <property type="entry name" value="PAN"/>
    <property type="match status" value="1"/>
</dbReference>
<evidence type="ECO:0000256" key="1">
    <source>
        <dbReference type="SAM" id="SignalP"/>
    </source>
</evidence>
<feature type="domain" description="C-type lectin" evidence="2">
    <location>
        <begin position="146"/>
        <end position="265"/>
    </location>
</feature>
<name>A0AAN9BB21_9CAEN</name>
<dbReference type="InterPro" id="IPR016187">
    <property type="entry name" value="CTDL_fold"/>
</dbReference>
<evidence type="ECO:0000313" key="4">
    <source>
        <dbReference type="EMBL" id="KAK7102705.1"/>
    </source>
</evidence>
<dbReference type="PANTHER" id="PTHR22803">
    <property type="entry name" value="MANNOSE, PHOSPHOLIPASE, LECTIN RECEPTOR RELATED"/>
    <property type="match status" value="1"/>
</dbReference>
<dbReference type="SUPFAM" id="SSF56436">
    <property type="entry name" value="C-type lectin-like"/>
    <property type="match status" value="1"/>
</dbReference>
<dbReference type="Pfam" id="PF00059">
    <property type="entry name" value="Lectin_C"/>
    <property type="match status" value="1"/>
</dbReference>
<gene>
    <name evidence="4" type="ORF">V1264_020887</name>
</gene>